<name>A0A650CY94_ACIAM</name>
<dbReference type="Pfam" id="PF01918">
    <property type="entry name" value="Alba"/>
    <property type="match status" value="1"/>
</dbReference>
<dbReference type="KEGG" id="aamb:D1866_02005"/>
<dbReference type="SUPFAM" id="SSF82704">
    <property type="entry name" value="AlbA-like"/>
    <property type="match status" value="1"/>
</dbReference>
<dbReference type="EMBL" id="WHYS01000001">
    <property type="protein sequence ID" value="MQL55401.1"/>
    <property type="molecule type" value="Genomic_DNA"/>
</dbReference>
<dbReference type="Proteomes" id="UP000426328">
    <property type="component" value="Chromosome"/>
</dbReference>
<dbReference type="AlphaFoldDB" id="A0A650CY94"/>
<protein>
    <submittedName>
        <fullName evidence="3">DNA-binding protein</fullName>
    </submittedName>
</protein>
<dbReference type="InterPro" id="IPR002775">
    <property type="entry name" value="DNA/RNA-bd_Alba-like"/>
</dbReference>
<evidence type="ECO:0000313" key="3">
    <source>
        <dbReference type="EMBL" id="QGR22821.1"/>
    </source>
</evidence>
<accession>A0A650CY94</accession>
<dbReference type="EMBL" id="CP045482">
    <property type="protein sequence ID" value="QGR22821.1"/>
    <property type="molecule type" value="Genomic_DNA"/>
</dbReference>
<feature type="domain" description="DNA/RNA-binding protein Alba-like" evidence="1">
    <location>
        <begin position="6"/>
        <end position="68"/>
    </location>
</feature>
<keyword evidence="3" id="KW-0238">DNA-binding</keyword>
<reference evidence="2 5" key="1">
    <citation type="submission" date="2019-10" db="EMBL/GenBank/DDBJ databases">
        <title>Comparative genomics of sulfur disproportionating microorganisms.</title>
        <authorList>
            <person name="Ward L.M."/>
            <person name="Bertran E."/>
            <person name="Johnston D."/>
        </authorList>
    </citation>
    <scope>NUCLEOTIDE SEQUENCE [LARGE SCALE GENOMIC DNA]</scope>
    <source>
        <strain evidence="2 5">DSM 3772</strain>
    </source>
</reference>
<keyword evidence="4" id="KW-1185">Reference proteome</keyword>
<sequence length="88" mass="10239">MNKPFEVVVSRSKSVEDHVLEIIEILNHNSNEVDLKGYGFEINKTVDIYNALKDRLKEGITLEEVSIGSETKDRKRISYLLLRIKRSY</sequence>
<evidence type="ECO:0000313" key="2">
    <source>
        <dbReference type="EMBL" id="MQL55401.1"/>
    </source>
</evidence>
<dbReference type="InterPro" id="IPR036882">
    <property type="entry name" value="Alba-like_dom_sf"/>
</dbReference>
<dbReference type="GO" id="GO:0003677">
    <property type="term" value="F:DNA binding"/>
    <property type="evidence" value="ECO:0007669"/>
    <property type="project" value="UniProtKB-KW"/>
</dbReference>
<organism evidence="3 4">
    <name type="scientific">Acidianus ambivalens</name>
    <name type="common">Desulfurolobus ambivalens</name>
    <dbReference type="NCBI Taxonomy" id="2283"/>
    <lineage>
        <taxon>Archaea</taxon>
        <taxon>Thermoproteota</taxon>
        <taxon>Thermoprotei</taxon>
        <taxon>Sulfolobales</taxon>
        <taxon>Sulfolobaceae</taxon>
        <taxon>Acidianus</taxon>
    </lineage>
</organism>
<proteinExistence type="predicted"/>
<evidence type="ECO:0000313" key="4">
    <source>
        <dbReference type="Proteomes" id="UP000426328"/>
    </source>
</evidence>
<dbReference type="Proteomes" id="UP000474054">
    <property type="component" value="Unassembled WGS sequence"/>
</dbReference>
<dbReference type="Gene3D" id="3.30.110.20">
    <property type="entry name" value="Alba-like domain"/>
    <property type="match status" value="1"/>
</dbReference>
<evidence type="ECO:0000259" key="1">
    <source>
        <dbReference type="Pfam" id="PF01918"/>
    </source>
</evidence>
<gene>
    <name evidence="3" type="ORF">D1866_02005</name>
    <name evidence="2" type="ORF">GFB69_06470</name>
</gene>
<evidence type="ECO:0000313" key="5">
    <source>
        <dbReference type="Proteomes" id="UP000474054"/>
    </source>
</evidence>
<reference evidence="3 4" key="2">
    <citation type="submission" date="2019-10" db="EMBL/GenBank/DDBJ databases">
        <title>Genome Sequences from Six Type Strain Members of the Archaeal Family Sulfolobaceae: Acidianus ambivalens, Acidianus infernus, Metallosphaera prunae, Stygiolobus azoricus, Sulfolobus metallicus, and Sulfurisphaera ohwakuensis.</title>
        <authorList>
            <person name="Counts J.A."/>
            <person name="Kelly R.M."/>
        </authorList>
    </citation>
    <scope>NUCLEOTIDE SEQUENCE [LARGE SCALE GENOMIC DNA]</scope>
    <source>
        <strain evidence="3 4">LEI 10</strain>
    </source>
</reference>